<dbReference type="EMBL" id="BMKL01000001">
    <property type="protein sequence ID" value="GGD94225.1"/>
    <property type="molecule type" value="Genomic_DNA"/>
</dbReference>
<feature type="transmembrane region" description="Helical" evidence="1">
    <location>
        <begin position="7"/>
        <end position="25"/>
    </location>
</feature>
<keyword evidence="1" id="KW-0812">Transmembrane</keyword>
<gene>
    <name evidence="2" type="ORF">GCM10011515_12530</name>
</gene>
<keyword evidence="3" id="KW-1185">Reference proteome</keyword>
<protein>
    <submittedName>
        <fullName evidence="2">Uncharacterized protein</fullName>
    </submittedName>
</protein>
<evidence type="ECO:0000256" key="1">
    <source>
        <dbReference type="SAM" id="Phobius"/>
    </source>
</evidence>
<evidence type="ECO:0000313" key="3">
    <source>
        <dbReference type="Proteomes" id="UP000619041"/>
    </source>
</evidence>
<proteinExistence type="predicted"/>
<organism evidence="2 3">
    <name type="scientific">Tsuneonella deserti</name>
    <dbReference type="NCBI Taxonomy" id="2035528"/>
    <lineage>
        <taxon>Bacteria</taxon>
        <taxon>Pseudomonadati</taxon>
        <taxon>Pseudomonadota</taxon>
        <taxon>Alphaproteobacteria</taxon>
        <taxon>Sphingomonadales</taxon>
        <taxon>Erythrobacteraceae</taxon>
        <taxon>Tsuneonella</taxon>
    </lineage>
</organism>
<comment type="caution">
    <text evidence="2">The sequence shown here is derived from an EMBL/GenBank/DDBJ whole genome shotgun (WGS) entry which is preliminary data.</text>
</comment>
<sequence length="74" mass="7899">MKQAFRAFLGMVLGLATVLFGQLTIENSAWWMTGGTATFDDPLFNAIKFAVAVAAGIAVAGGIALAPKRRRRML</sequence>
<dbReference type="Proteomes" id="UP000619041">
    <property type="component" value="Unassembled WGS sequence"/>
</dbReference>
<evidence type="ECO:0000313" key="2">
    <source>
        <dbReference type="EMBL" id="GGD94225.1"/>
    </source>
</evidence>
<accession>A0ABQ1S905</accession>
<keyword evidence="1" id="KW-1133">Transmembrane helix</keyword>
<name>A0ABQ1S905_9SPHN</name>
<feature type="transmembrane region" description="Helical" evidence="1">
    <location>
        <begin position="45"/>
        <end position="66"/>
    </location>
</feature>
<keyword evidence="1" id="KW-0472">Membrane</keyword>
<reference evidence="3" key="1">
    <citation type="journal article" date="2019" name="Int. J. Syst. Evol. Microbiol.">
        <title>The Global Catalogue of Microorganisms (GCM) 10K type strain sequencing project: providing services to taxonomists for standard genome sequencing and annotation.</title>
        <authorList>
            <consortium name="The Broad Institute Genomics Platform"/>
            <consortium name="The Broad Institute Genome Sequencing Center for Infectious Disease"/>
            <person name="Wu L."/>
            <person name="Ma J."/>
        </authorList>
    </citation>
    <scope>NUCLEOTIDE SEQUENCE [LARGE SCALE GENOMIC DNA]</scope>
    <source>
        <strain evidence="3">CGMCC 1.15959</strain>
    </source>
</reference>
<dbReference type="RefSeq" id="WP_188644352.1">
    <property type="nucleotide sequence ID" value="NZ_BMKL01000001.1"/>
</dbReference>